<evidence type="ECO:0000313" key="3">
    <source>
        <dbReference type="EMBL" id="MBO8480141.1"/>
    </source>
</evidence>
<feature type="compositionally biased region" description="Basic and acidic residues" evidence="1">
    <location>
        <begin position="101"/>
        <end position="126"/>
    </location>
</feature>
<dbReference type="AlphaFoldDB" id="A0A9D9IXS5"/>
<reference evidence="3" key="2">
    <citation type="journal article" date="2021" name="PeerJ">
        <title>Extensive microbial diversity within the chicken gut microbiome revealed by metagenomics and culture.</title>
        <authorList>
            <person name="Gilroy R."/>
            <person name="Ravi A."/>
            <person name="Getino M."/>
            <person name="Pursley I."/>
            <person name="Horton D.L."/>
            <person name="Alikhan N.F."/>
            <person name="Baker D."/>
            <person name="Gharbi K."/>
            <person name="Hall N."/>
            <person name="Watson M."/>
            <person name="Adriaenssens E.M."/>
            <person name="Foster-Nyarko E."/>
            <person name="Jarju S."/>
            <person name="Secka A."/>
            <person name="Antonio M."/>
            <person name="Oren A."/>
            <person name="Chaudhuri R.R."/>
            <person name="La Ragione R."/>
            <person name="Hildebrand F."/>
            <person name="Pallen M.J."/>
        </authorList>
    </citation>
    <scope>NUCLEOTIDE SEQUENCE</scope>
    <source>
        <strain evidence="3">B3-1481</strain>
    </source>
</reference>
<evidence type="ECO:0000256" key="1">
    <source>
        <dbReference type="SAM" id="MobiDB-lite"/>
    </source>
</evidence>
<dbReference type="Pfam" id="PF04024">
    <property type="entry name" value="PspC"/>
    <property type="match status" value="1"/>
</dbReference>
<dbReference type="Proteomes" id="UP000823769">
    <property type="component" value="Unassembled WGS sequence"/>
</dbReference>
<accession>A0A9D9IXS5</accession>
<reference evidence="3" key="1">
    <citation type="submission" date="2020-10" db="EMBL/GenBank/DDBJ databases">
        <authorList>
            <person name="Gilroy R."/>
        </authorList>
    </citation>
    <scope>NUCLEOTIDE SEQUENCE</scope>
    <source>
        <strain evidence="3">B3-1481</strain>
    </source>
</reference>
<proteinExistence type="predicted"/>
<dbReference type="InterPro" id="IPR007168">
    <property type="entry name" value="Phageshock_PspC_N"/>
</dbReference>
<feature type="domain" description="Phage shock protein PspC N-terminal" evidence="2">
    <location>
        <begin position="117"/>
        <end position="136"/>
    </location>
</feature>
<comment type="caution">
    <text evidence="3">The sequence shown here is derived from an EMBL/GenBank/DDBJ whole genome shotgun (WGS) entry which is preliminary data.</text>
</comment>
<protein>
    <submittedName>
        <fullName evidence="3">PspC domain-containing protein</fullName>
    </submittedName>
</protein>
<gene>
    <name evidence="3" type="ORF">IAB76_03400</name>
</gene>
<evidence type="ECO:0000313" key="4">
    <source>
        <dbReference type="Proteomes" id="UP000823769"/>
    </source>
</evidence>
<organism evidence="3 4">
    <name type="scientific">Candidatus Cryptobacteroides avistercoris</name>
    <dbReference type="NCBI Taxonomy" id="2840758"/>
    <lineage>
        <taxon>Bacteria</taxon>
        <taxon>Pseudomonadati</taxon>
        <taxon>Bacteroidota</taxon>
        <taxon>Bacteroidia</taxon>
        <taxon>Bacteroidales</taxon>
        <taxon>Candidatus Cryptobacteroides</taxon>
    </lineage>
</organism>
<dbReference type="EMBL" id="JADILW010000051">
    <property type="protein sequence ID" value="MBO8480141.1"/>
    <property type="molecule type" value="Genomic_DNA"/>
</dbReference>
<sequence>MKPVVKVSIGRTAFTLEQGAYDLLRTYLDSLERHFAGNPSGKEIMEEIEVRIAELLLEKCGGGGVVNEKMVREVCDTLGSVDDITADKAADGDGGQSDTPDGDKRKSADSDGGRKERKLYRNPDDKILGGVCSGLAA</sequence>
<feature type="region of interest" description="Disordered" evidence="1">
    <location>
        <begin position="85"/>
        <end position="126"/>
    </location>
</feature>
<feature type="non-terminal residue" evidence="3">
    <location>
        <position position="137"/>
    </location>
</feature>
<name>A0A9D9IXS5_9BACT</name>
<evidence type="ECO:0000259" key="2">
    <source>
        <dbReference type="Pfam" id="PF04024"/>
    </source>
</evidence>